<protein>
    <submittedName>
        <fullName evidence="1">Uncharacterized protein</fullName>
    </submittedName>
</protein>
<reference evidence="1" key="1">
    <citation type="submission" date="2014-11" db="EMBL/GenBank/DDBJ databases">
        <authorList>
            <person name="Amaro Gonzalez C."/>
        </authorList>
    </citation>
    <scope>NUCLEOTIDE SEQUENCE</scope>
</reference>
<sequence>MVAHFYISSQWLTSVLHSSCLAML</sequence>
<dbReference type="EMBL" id="GBXM01075671">
    <property type="protein sequence ID" value="JAH32906.1"/>
    <property type="molecule type" value="Transcribed_RNA"/>
</dbReference>
<proteinExistence type="predicted"/>
<name>A0A0E9RUR7_ANGAN</name>
<dbReference type="AlphaFoldDB" id="A0A0E9RUR7"/>
<organism evidence="1">
    <name type="scientific">Anguilla anguilla</name>
    <name type="common">European freshwater eel</name>
    <name type="synonym">Muraena anguilla</name>
    <dbReference type="NCBI Taxonomy" id="7936"/>
    <lineage>
        <taxon>Eukaryota</taxon>
        <taxon>Metazoa</taxon>
        <taxon>Chordata</taxon>
        <taxon>Craniata</taxon>
        <taxon>Vertebrata</taxon>
        <taxon>Euteleostomi</taxon>
        <taxon>Actinopterygii</taxon>
        <taxon>Neopterygii</taxon>
        <taxon>Teleostei</taxon>
        <taxon>Anguilliformes</taxon>
        <taxon>Anguillidae</taxon>
        <taxon>Anguilla</taxon>
    </lineage>
</organism>
<evidence type="ECO:0000313" key="1">
    <source>
        <dbReference type="EMBL" id="JAH32906.1"/>
    </source>
</evidence>
<reference evidence="1" key="2">
    <citation type="journal article" date="2015" name="Fish Shellfish Immunol.">
        <title>Early steps in the European eel (Anguilla anguilla)-Vibrio vulnificus interaction in the gills: Role of the RtxA13 toxin.</title>
        <authorList>
            <person name="Callol A."/>
            <person name="Pajuelo D."/>
            <person name="Ebbesson L."/>
            <person name="Teles M."/>
            <person name="MacKenzie S."/>
            <person name="Amaro C."/>
        </authorList>
    </citation>
    <scope>NUCLEOTIDE SEQUENCE</scope>
</reference>
<accession>A0A0E9RUR7</accession>